<evidence type="ECO:0000313" key="1">
    <source>
        <dbReference type="EMBL" id="SEN99612.1"/>
    </source>
</evidence>
<dbReference type="InterPro" id="IPR024787">
    <property type="entry name" value="EcsC"/>
</dbReference>
<evidence type="ECO:0000313" key="2">
    <source>
        <dbReference type="Proteomes" id="UP000199300"/>
    </source>
</evidence>
<dbReference type="Pfam" id="PF12787">
    <property type="entry name" value="EcsC"/>
    <property type="match status" value="1"/>
</dbReference>
<dbReference type="AlphaFoldDB" id="A0A1H8L364"/>
<reference evidence="1 2" key="1">
    <citation type="submission" date="2016-10" db="EMBL/GenBank/DDBJ databases">
        <authorList>
            <person name="de Groot N.N."/>
        </authorList>
    </citation>
    <scope>NUCLEOTIDE SEQUENCE [LARGE SCALE GENOMIC DNA]</scope>
    <source>
        <strain evidence="1 2">CGMCC 1.10434</strain>
    </source>
</reference>
<proteinExistence type="predicted"/>
<protein>
    <submittedName>
        <fullName evidence="1">EcsC protein family protein</fullName>
    </submittedName>
</protein>
<dbReference type="EMBL" id="FODJ01000003">
    <property type="protein sequence ID" value="SEN99612.1"/>
    <property type="molecule type" value="Genomic_DNA"/>
</dbReference>
<name>A0A1H8L364_9BACI</name>
<dbReference type="PANTHER" id="PTHR41260">
    <property type="entry name" value="PROTEIN ECSC"/>
    <property type="match status" value="1"/>
</dbReference>
<keyword evidence="2" id="KW-1185">Reference proteome</keyword>
<sequence length="249" mass="28756">MTEYEQLVLKEIEQWRKQLDKRPGIFSQMTKQAQAKLNNLIPQKAHDIITESIKQMVKATLVGSYVTTNKTQQVGESLYEKDQLLHEKFKAFQKAAVIEGAGTGVGGFVLALTDFPLLLSIKIKFLFEAAVVYGYPVDQYEERMFILYVFQLAFSSDQKQRDAYQMVNNWNENKAFVTDLDWYSFQQEYRDYMDLAKLLQFVPGFGAIAGAYANHNLLEKLGETAKRAYQIRYLTDKGMIKPDIFIDDH</sequence>
<dbReference type="Proteomes" id="UP000199300">
    <property type="component" value="Unassembled WGS sequence"/>
</dbReference>
<gene>
    <name evidence="1" type="ORF">SAMN04488134_10367</name>
</gene>
<dbReference type="STRING" id="872970.SAMN04488134_10367"/>
<accession>A0A1H8L364</accession>
<dbReference type="RefSeq" id="WP_091495830.1">
    <property type="nucleotide sequence ID" value="NZ_FODJ01000003.1"/>
</dbReference>
<organism evidence="1 2">
    <name type="scientific">Amphibacillus marinus</name>
    <dbReference type="NCBI Taxonomy" id="872970"/>
    <lineage>
        <taxon>Bacteria</taxon>
        <taxon>Bacillati</taxon>
        <taxon>Bacillota</taxon>
        <taxon>Bacilli</taxon>
        <taxon>Bacillales</taxon>
        <taxon>Bacillaceae</taxon>
        <taxon>Amphibacillus</taxon>
    </lineage>
</organism>
<dbReference type="OrthoDB" id="1705901at2"/>
<dbReference type="PANTHER" id="PTHR41260:SF1">
    <property type="entry name" value="PROTEIN ECSC"/>
    <property type="match status" value="1"/>
</dbReference>